<accession>A0A8S5NGK0</accession>
<dbReference type="EMBL" id="BK015160">
    <property type="protein sequence ID" value="DAD93479.1"/>
    <property type="molecule type" value="Genomic_DNA"/>
</dbReference>
<organism evidence="1">
    <name type="scientific">Myoviridae sp. ct0wg9</name>
    <dbReference type="NCBI Taxonomy" id="2826600"/>
    <lineage>
        <taxon>Viruses</taxon>
        <taxon>Duplodnaviria</taxon>
        <taxon>Heunggongvirae</taxon>
        <taxon>Uroviricota</taxon>
        <taxon>Caudoviricetes</taxon>
    </lineage>
</organism>
<protein>
    <submittedName>
        <fullName evidence="1">Uncharacterized protein</fullName>
    </submittedName>
</protein>
<evidence type="ECO:0000313" key="1">
    <source>
        <dbReference type="EMBL" id="DAD93479.1"/>
    </source>
</evidence>
<reference evidence="1" key="1">
    <citation type="journal article" date="2021" name="Proc. Natl. Acad. Sci. U.S.A.">
        <title>A Catalog of Tens of Thousands of Viruses from Human Metagenomes Reveals Hidden Associations with Chronic Diseases.</title>
        <authorList>
            <person name="Tisza M.J."/>
            <person name="Buck C.B."/>
        </authorList>
    </citation>
    <scope>NUCLEOTIDE SEQUENCE</scope>
    <source>
        <strain evidence="1">Ct0wg9</strain>
    </source>
</reference>
<name>A0A8S5NGK0_9CAUD</name>
<sequence>MNKNTLYDLKEMLCKELDEIAKKGEMSAGDLETVHKLTDTVKNIEKIMYIDDNGYSMDGDWRSSGTYARDGMRMDDRGMSYANRGRHYVRGHYSRGDGREMSRCRDYLSDQIRDMMDRDDLSQTDRASLKRALEELQG</sequence>
<proteinExistence type="predicted"/>